<proteinExistence type="predicted"/>
<feature type="compositionally biased region" description="Basic and acidic residues" evidence="1">
    <location>
        <begin position="46"/>
        <end position="60"/>
    </location>
</feature>
<evidence type="ECO:0000313" key="2">
    <source>
        <dbReference type="EMBL" id="OAV87672.1"/>
    </source>
</evidence>
<dbReference type="AlphaFoldDB" id="A0A180G5H4"/>
<feature type="region of interest" description="Disordered" evidence="1">
    <location>
        <begin position="1"/>
        <end position="22"/>
    </location>
</feature>
<dbReference type="EMBL" id="ADAS02000315">
    <property type="protein sequence ID" value="OAV87672.1"/>
    <property type="molecule type" value="Genomic_DNA"/>
</dbReference>
<reference evidence="3 4" key="3">
    <citation type="journal article" date="2017" name="G3 (Bethesda)">
        <title>Comparative analysis highlights variable genome content of wheat rusts and divergence of the mating loci.</title>
        <authorList>
            <person name="Cuomo C.A."/>
            <person name="Bakkeren G."/>
            <person name="Khalil H.B."/>
            <person name="Panwar V."/>
            <person name="Joly D."/>
            <person name="Linning R."/>
            <person name="Sakthikumar S."/>
            <person name="Song X."/>
            <person name="Adiconis X."/>
            <person name="Fan L."/>
            <person name="Goldberg J.M."/>
            <person name="Levin J.Z."/>
            <person name="Young S."/>
            <person name="Zeng Q."/>
            <person name="Anikster Y."/>
            <person name="Bruce M."/>
            <person name="Wang M."/>
            <person name="Yin C."/>
            <person name="McCallum B."/>
            <person name="Szabo L.J."/>
            <person name="Hulbert S."/>
            <person name="Chen X."/>
            <person name="Fellers J.P."/>
        </authorList>
    </citation>
    <scope>NUCLEOTIDE SEQUENCE</scope>
    <source>
        <strain evidence="3">isolate 1-1 / race 1 (BBBD)</strain>
        <strain evidence="4">Isolate 1-1 / race 1 (BBBD)</strain>
    </source>
</reference>
<reference evidence="3" key="4">
    <citation type="submission" date="2025-05" db="UniProtKB">
        <authorList>
            <consortium name="EnsemblFungi"/>
        </authorList>
    </citation>
    <scope>IDENTIFICATION</scope>
    <source>
        <strain evidence="3">isolate 1-1 / race 1 (BBBD)</strain>
    </source>
</reference>
<dbReference type="EnsemblFungi" id="PTTG_29326-t43_1">
    <property type="protein sequence ID" value="PTTG_29326-t43_1-p1"/>
    <property type="gene ID" value="PTTG_29326"/>
</dbReference>
<evidence type="ECO:0000256" key="1">
    <source>
        <dbReference type="SAM" id="MobiDB-lite"/>
    </source>
</evidence>
<accession>A0A180G5H4</accession>
<dbReference type="VEuPathDB" id="FungiDB:PTTG_29326"/>
<evidence type="ECO:0000313" key="3">
    <source>
        <dbReference type="EnsemblFungi" id="PTTG_29326-t43_1-p1"/>
    </source>
</evidence>
<feature type="region of interest" description="Disordered" evidence="1">
    <location>
        <begin position="109"/>
        <end position="137"/>
    </location>
</feature>
<feature type="region of interest" description="Disordered" evidence="1">
    <location>
        <begin position="153"/>
        <end position="364"/>
    </location>
</feature>
<keyword evidence="4" id="KW-1185">Reference proteome</keyword>
<name>A0A180G5H4_PUCT1</name>
<reference evidence="2" key="1">
    <citation type="submission" date="2009-11" db="EMBL/GenBank/DDBJ databases">
        <authorList>
            <consortium name="The Broad Institute Genome Sequencing Platform"/>
            <person name="Ward D."/>
            <person name="Feldgarden M."/>
            <person name="Earl A."/>
            <person name="Young S.K."/>
            <person name="Zeng Q."/>
            <person name="Koehrsen M."/>
            <person name="Alvarado L."/>
            <person name="Berlin A."/>
            <person name="Bochicchio J."/>
            <person name="Borenstein D."/>
            <person name="Chapman S.B."/>
            <person name="Chen Z."/>
            <person name="Engels R."/>
            <person name="Freedman E."/>
            <person name="Gellesch M."/>
            <person name="Goldberg J."/>
            <person name="Griggs A."/>
            <person name="Gujja S."/>
            <person name="Heilman E."/>
            <person name="Heiman D."/>
            <person name="Hepburn T."/>
            <person name="Howarth C."/>
            <person name="Jen D."/>
            <person name="Larson L."/>
            <person name="Lewis B."/>
            <person name="Mehta T."/>
            <person name="Park D."/>
            <person name="Pearson M."/>
            <person name="Roberts A."/>
            <person name="Saif S."/>
            <person name="Shea T."/>
            <person name="Shenoy N."/>
            <person name="Sisk P."/>
            <person name="Stolte C."/>
            <person name="Sykes S."/>
            <person name="Thomson T."/>
            <person name="Walk T."/>
            <person name="White J."/>
            <person name="Yandava C."/>
            <person name="Izard J."/>
            <person name="Baranova O.V."/>
            <person name="Blanton J.M."/>
            <person name="Tanner A.C."/>
            <person name="Dewhirst F.E."/>
            <person name="Haas B."/>
            <person name="Nusbaum C."/>
            <person name="Birren B."/>
        </authorList>
    </citation>
    <scope>NUCLEOTIDE SEQUENCE [LARGE SCALE GENOMIC DNA]</scope>
    <source>
        <strain evidence="2">1-1 BBBD Race 1</strain>
    </source>
</reference>
<organism evidence="2">
    <name type="scientific">Puccinia triticina (isolate 1-1 / race 1 (BBBD))</name>
    <name type="common">Brown leaf rust fungus</name>
    <dbReference type="NCBI Taxonomy" id="630390"/>
    <lineage>
        <taxon>Eukaryota</taxon>
        <taxon>Fungi</taxon>
        <taxon>Dikarya</taxon>
        <taxon>Basidiomycota</taxon>
        <taxon>Pucciniomycotina</taxon>
        <taxon>Pucciniomycetes</taxon>
        <taxon>Pucciniales</taxon>
        <taxon>Pucciniaceae</taxon>
        <taxon>Puccinia</taxon>
    </lineage>
</organism>
<sequence>MSQPASTEPAFDFGTLSHSTLPDLSLINQPKLTLDLGTTDLSVSLDELKKRPHRPAEQAHHPAPATSQAEDQQSLHSELDRNRSRRWTSLSELGRAVIKPSVSNLRQLGSLNERSSAGQQRTAATRRLSEASGTPSIYSSYRANRNIFKLWSHEPPIESSPPASPSAGSPPRDKLPTLPPMPELLDGSLASFNHQDLCSITEPISLAQQPDPASNPVPALNPLPPSPSPSAHSEPASEPAAFASAVQSPTALDPKHLPSSSADRPALVASPEPRTPSLKSCQSSPVVPSIARVLSQAEDHKPADLSALQAPPPATPKDRPEDPTATSEPAVHSPALDPKTPAHPAPITTTTHSHLSKTNLAGILGRKKKTTLSTASAAGPGPAASGPASFFKLFLLKGLGFKHHHAHPLDPTPTPPAPGRPSSSSTASSPAAA</sequence>
<feature type="compositionally biased region" description="Polar residues" evidence="1">
    <location>
        <begin position="109"/>
        <end position="123"/>
    </location>
</feature>
<feature type="compositionally biased region" description="Pro residues" evidence="1">
    <location>
        <begin position="410"/>
        <end position="419"/>
    </location>
</feature>
<dbReference type="OrthoDB" id="2507651at2759"/>
<feature type="compositionally biased region" description="Polar residues" evidence="1">
    <location>
        <begin position="277"/>
        <end position="286"/>
    </location>
</feature>
<feature type="region of interest" description="Disordered" evidence="1">
    <location>
        <begin position="403"/>
        <end position="433"/>
    </location>
</feature>
<feature type="region of interest" description="Disordered" evidence="1">
    <location>
        <begin position="45"/>
        <end position="86"/>
    </location>
</feature>
<feature type="compositionally biased region" description="Pro residues" evidence="1">
    <location>
        <begin position="213"/>
        <end position="228"/>
    </location>
</feature>
<gene>
    <name evidence="2" type="ORF">PTTG_29326</name>
</gene>
<feature type="compositionally biased region" description="Low complexity" evidence="1">
    <location>
        <begin position="229"/>
        <end position="246"/>
    </location>
</feature>
<dbReference type="Proteomes" id="UP000005240">
    <property type="component" value="Unassembled WGS sequence"/>
</dbReference>
<protein>
    <submittedName>
        <fullName evidence="2 3">Uncharacterized protein</fullName>
    </submittedName>
</protein>
<feature type="compositionally biased region" description="Polar residues" evidence="1">
    <location>
        <begin position="65"/>
        <end position="76"/>
    </location>
</feature>
<evidence type="ECO:0000313" key="4">
    <source>
        <dbReference type="Proteomes" id="UP000005240"/>
    </source>
</evidence>
<feature type="compositionally biased region" description="Low complexity" evidence="1">
    <location>
        <begin position="420"/>
        <end position="433"/>
    </location>
</feature>
<reference evidence="2" key="2">
    <citation type="submission" date="2016-05" db="EMBL/GenBank/DDBJ databases">
        <title>Comparative analysis highlights variable genome content of wheat rusts and divergence of the mating loci.</title>
        <authorList>
            <person name="Cuomo C.A."/>
            <person name="Bakkeren G."/>
            <person name="Szabo L."/>
            <person name="Khalil H."/>
            <person name="Joly D."/>
            <person name="Goldberg J."/>
            <person name="Young S."/>
            <person name="Zeng Q."/>
            <person name="Fellers J."/>
        </authorList>
    </citation>
    <scope>NUCLEOTIDE SEQUENCE [LARGE SCALE GENOMIC DNA]</scope>
    <source>
        <strain evidence="2">1-1 BBBD Race 1</strain>
    </source>
</reference>